<keyword evidence="9" id="KW-0472">Membrane</keyword>
<evidence type="ECO:0000256" key="3">
    <source>
        <dbReference type="ARBA" id="ARBA00010139"/>
    </source>
</evidence>
<reference evidence="10" key="1">
    <citation type="submission" date="2022-12" db="EMBL/GenBank/DDBJ databases">
        <authorList>
            <person name="Petersen C."/>
        </authorList>
    </citation>
    <scope>NUCLEOTIDE SEQUENCE</scope>
    <source>
        <strain evidence="10">IBT 35673</strain>
    </source>
</reference>
<dbReference type="PANTHER" id="PTHR43098:SF2">
    <property type="entry name" value="FAD-BINDING MONOOXYGENASE AUSB-RELATED"/>
    <property type="match status" value="1"/>
</dbReference>
<comment type="pathway">
    <text evidence="2">Secondary metabolite biosynthesis; terpenoid biosynthesis.</text>
</comment>
<dbReference type="PANTHER" id="PTHR43098">
    <property type="entry name" value="L-ORNITHINE N(5)-MONOOXYGENASE-RELATED"/>
    <property type="match status" value="1"/>
</dbReference>
<comment type="caution">
    <text evidence="10">The sequence shown here is derived from an EMBL/GenBank/DDBJ whole genome shotgun (WGS) entry which is preliminary data.</text>
</comment>
<dbReference type="Proteomes" id="UP001147695">
    <property type="component" value="Unassembled WGS sequence"/>
</dbReference>
<dbReference type="InterPro" id="IPR050775">
    <property type="entry name" value="FAD-binding_Monooxygenases"/>
</dbReference>
<dbReference type="InterPro" id="IPR036188">
    <property type="entry name" value="FAD/NAD-bd_sf"/>
</dbReference>
<comment type="cofactor">
    <cofactor evidence="1">
        <name>FAD</name>
        <dbReference type="ChEBI" id="CHEBI:57692"/>
    </cofactor>
</comment>
<feature type="compositionally biased region" description="Basic and acidic residues" evidence="8">
    <location>
        <begin position="7"/>
        <end position="25"/>
    </location>
</feature>
<evidence type="ECO:0000256" key="6">
    <source>
        <dbReference type="ARBA" id="ARBA00022857"/>
    </source>
</evidence>
<evidence type="ECO:0000256" key="8">
    <source>
        <dbReference type="SAM" id="MobiDB-lite"/>
    </source>
</evidence>
<evidence type="ECO:0000256" key="2">
    <source>
        <dbReference type="ARBA" id="ARBA00004721"/>
    </source>
</evidence>
<keyword evidence="4" id="KW-0285">Flavoprotein</keyword>
<name>A0A9W9QNF4_PENBR</name>
<reference evidence="10" key="2">
    <citation type="journal article" date="2023" name="IMA Fungus">
        <title>Comparative genomic study of the Penicillium genus elucidates a diverse pangenome and 15 lateral gene transfer events.</title>
        <authorList>
            <person name="Petersen C."/>
            <person name="Sorensen T."/>
            <person name="Nielsen M.R."/>
            <person name="Sondergaard T.E."/>
            <person name="Sorensen J.L."/>
            <person name="Fitzpatrick D.A."/>
            <person name="Frisvad J.C."/>
            <person name="Nielsen K.L."/>
        </authorList>
    </citation>
    <scope>NUCLEOTIDE SEQUENCE</scope>
    <source>
        <strain evidence="10">IBT 35673</strain>
    </source>
</reference>
<dbReference type="SUPFAM" id="SSF51905">
    <property type="entry name" value="FAD/NAD(P)-binding domain"/>
    <property type="match status" value="2"/>
</dbReference>
<evidence type="ECO:0000256" key="1">
    <source>
        <dbReference type="ARBA" id="ARBA00001974"/>
    </source>
</evidence>
<organism evidence="10 11">
    <name type="scientific">Penicillium brevicompactum</name>
    <dbReference type="NCBI Taxonomy" id="5074"/>
    <lineage>
        <taxon>Eukaryota</taxon>
        <taxon>Fungi</taxon>
        <taxon>Dikarya</taxon>
        <taxon>Ascomycota</taxon>
        <taxon>Pezizomycotina</taxon>
        <taxon>Eurotiomycetes</taxon>
        <taxon>Eurotiomycetidae</taxon>
        <taxon>Eurotiales</taxon>
        <taxon>Aspergillaceae</taxon>
        <taxon>Penicillium</taxon>
    </lineage>
</organism>
<dbReference type="GO" id="GO:0016491">
    <property type="term" value="F:oxidoreductase activity"/>
    <property type="evidence" value="ECO:0007669"/>
    <property type="project" value="UniProtKB-KW"/>
</dbReference>
<protein>
    <recommendedName>
        <fullName evidence="12">FAD/NAD(P)-binding domain-containing protein</fullName>
    </recommendedName>
</protein>
<keyword evidence="6" id="KW-0521">NADP</keyword>
<comment type="similarity">
    <text evidence="3">Belongs to the FAD-binding monooxygenase family.</text>
</comment>
<keyword evidence="9" id="KW-0812">Transmembrane</keyword>
<evidence type="ECO:0008006" key="12">
    <source>
        <dbReference type="Google" id="ProtNLM"/>
    </source>
</evidence>
<dbReference type="Gene3D" id="3.50.50.60">
    <property type="entry name" value="FAD/NAD(P)-binding domain"/>
    <property type="match status" value="3"/>
</dbReference>
<evidence type="ECO:0000313" key="11">
    <source>
        <dbReference type="Proteomes" id="UP001147695"/>
    </source>
</evidence>
<keyword evidence="9" id="KW-1133">Transmembrane helix</keyword>
<evidence type="ECO:0000256" key="5">
    <source>
        <dbReference type="ARBA" id="ARBA00022827"/>
    </source>
</evidence>
<dbReference type="AlphaFoldDB" id="A0A9W9QNF4"/>
<feature type="transmembrane region" description="Helical" evidence="9">
    <location>
        <begin position="58"/>
        <end position="77"/>
    </location>
</feature>
<keyword evidence="5" id="KW-0274">FAD</keyword>
<evidence type="ECO:0000313" key="10">
    <source>
        <dbReference type="EMBL" id="KAJ5339969.1"/>
    </source>
</evidence>
<keyword evidence="7" id="KW-0560">Oxidoreductase</keyword>
<evidence type="ECO:0000256" key="9">
    <source>
        <dbReference type="SAM" id="Phobius"/>
    </source>
</evidence>
<evidence type="ECO:0000256" key="7">
    <source>
        <dbReference type="ARBA" id="ARBA00023002"/>
    </source>
</evidence>
<dbReference type="EMBL" id="JAPZBQ010000003">
    <property type="protein sequence ID" value="KAJ5339969.1"/>
    <property type="molecule type" value="Genomic_DNA"/>
</dbReference>
<feature type="region of interest" description="Disordered" evidence="8">
    <location>
        <begin position="1"/>
        <end position="26"/>
    </location>
</feature>
<gene>
    <name evidence="10" type="ORF">N7452_006697</name>
</gene>
<evidence type="ECO:0000256" key="4">
    <source>
        <dbReference type="ARBA" id="ARBA00022630"/>
    </source>
</evidence>
<sequence>MDQASDNEVRKSARYDEERQKRWRSDGPFQYTSYGYNSSDNEAIPEDLGSQKGLMEKIRVLIVGAGFGGLLFAVRLLESGFVLANEIMFVDAAGGFGGTWWWNRYPGLACDVESYIYMPLLEETNYMPSQKYASGQELNEHAHRIAEHWKLSDRGLFNATVDKLVWNDQDGEWTSRIRKDGQPAQQIVSDFVILATGLLDAPKIPKLNGLDQYVGKVFHTSRWDYDYTGGTPENPALSLLEDKTVGFVGTGASAIQAIPHLAKSAKKLIVFQRTSSAVDLRNNCVPDLALRQWIKQTGTGWQKRRRENFNAFVSNETPLPEANLVADKWTTMPSFSMLIGGPQAHESDYGERMSKTDLHRQDSLRRRITDTVVDPETASNLQPWYHGWCKRPCFSDTFLETFNQPNVILVDTNGKGVKDVTAKGIRVDEKEFELDAIIFGTGYILGGGPDRGSIPIIGRGSQTFQQKCQSGLATLHGVCTNGFPNLFMPGPYQAGASVNQVYVLDELAIHVAHIISQASNANVQKSDKTSSRFSVEPSVEAENEWTWKVLSRAGALKGLLNCTPGYWNREGLQLSGDQAILAARFSIWGEGIRSFVTEIEDWRNNGQLDGLEIVPR</sequence>
<proteinExistence type="inferred from homology"/>
<accession>A0A9W9QNF4</accession>